<sequence length="284" mass="30544">MATFDIEQLRTFVAVAEAGSLTAAASRVFLSQSSVSEQVRKLEERAGRSLFTRSKAGVALTEAGARLSTHARAILALSEVAYREMRDEPLQGELRLGVTDYFRPAELAGLLARLGERYPQVRLHVSVMKSGDVEAGHVRGDFDVGVAMRIADTAALARGAVMRREALVWMGARGLSWPKGAPLRLLVLPDTCALHQFTVKLLQQRRVPYEVAHVASGVAGLQSALAAGLGVACLNESALCDGVVPLRQAGLPALPRVAFHVLPARRGESDFVARARELLVTQFA</sequence>
<dbReference type="PROSITE" id="PS50931">
    <property type="entry name" value="HTH_LYSR"/>
    <property type="match status" value="1"/>
</dbReference>
<dbReference type="EMBL" id="RCZI01000005">
    <property type="protein sequence ID" value="TPG25491.1"/>
    <property type="molecule type" value="Genomic_DNA"/>
</dbReference>
<name>A0A502DMS6_9BURK</name>
<evidence type="ECO:0000259" key="5">
    <source>
        <dbReference type="PROSITE" id="PS50931"/>
    </source>
</evidence>
<evidence type="ECO:0000256" key="1">
    <source>
        <dbReference type="ARBA" id="ARBA00009437"/>
    </source>
</evidence>
<feature type="domain" description="HTH lysR-type" evidence="5">
    <location>
        <begin position="4"/>
        <end position="61"/>
    </location>
</feature>
<evidence type="ECO:0000256" key="3">
    <source>
        <dbReference type="ARBA" id="ARBA00023125"/>
    </source>
</evidence>
<dbReference type="Gene3D" id="3.40.190.10">
    <property type="entry name" value="Periplasmic binding protein-like II"/>
    <property type="match status" value="2"/>
</dbReference>
<dbReference type="InterPro" id="IPR050176">
    <property type="entry name" value="LTTR"/>
</dbReference>
<evidence type="ECO:0000313" key="6">
    <source>
        <dbReference type="EMBL" id="TPG25491.1"/>
    </source>
</evidence>
<dbReference type="SUPFAM" id="SSF46785">
    <property type="entry name" value="Winged helix' DNA-binding domain"/>
    <property type="match status" value="1"/>
</dbReference>
<dbReference type="Gene3D" id="1.10.10.10">
    <property type="entry name" value="Winged helix-like DNA-binding domain superfamily/Winged helix DNA-binding domain"/>
    <property type="match status" value="1"/>
</dbReference>
<keyword evidence="3" id="KW-0238">DNA-binding</keyword>
<protein>
    <submittedName>
        <fullName evidence="6">LysR family transcriptional regulator</fullName>
    </submittedName>
</protein>
<dbReference type="PRINTS" id="PR00039">
    <property type="entry name" value="HTHLYSR"/>
</dbReference>
<evidence type="ECO:0000313" key="7">
    <source>
        <dbReference type="Proteomes" id="UP000319212"/>
    </source>
</evidence>
<accession>A0A502DMS6</accession>
<organism evidence="6 7">
    <name type="scientific">Variovorax guangxiensis</name>
    <dbReference type="NCBI Taxonomy" id="1775474"/>
    <lineage>
        <taxon>Bacteria</taxon>
        <taxon>Pseudomonadati</taxon>
        <taxon>Pseudomonadota</taxon>
        <taxon>Betaproteobacteria</taxon>
        <taxon>Burkholderiales</taxon>
        <taxon>Comamonadaceae</taxon>
        <taxon>Variovorax</taxon>
    </lineage>
</organism>
<dbReference type="PANTHER" id="PTHR30579:SF7">
    <property type="entry name" value="HTH-TYPE TRANSCRIPTIONAL REGULATOR LRHA-RELATED"/>
    <property type="match status" value="1"/>
</dbReference>
<dbReference type="Pfam" id="PF00126">
    <property type="entry name" value="HTH_1"/>
    <property type="match status" value="1"/>
</dbReference>
<dbReference type="InterPro" id="IPR036388">
    <property type="entry name" value="WH-like_DNA-bd_sf"/>
</dbReference>
<evidence type="ECO:0000256" key="2">
    <source>
        <dbReference type="ARBA" id="ARBA00023015"/>
    </source>
</evidence>
<evidence type="ECO:0000256" key="4">
    <source>
        <dbReference type="ARBA" id="ARBA00023163"/>
    </source>
</evidence>
<gene>
    <name evidence="6" type="ORF">EAH82_17815</name>
</gene>
<dbReference type="OrthoDB" id="8809624at2"/>
<dbReference type="Pfam" id="PF03466">
    <property type="entry name" value="LysR_substrate"/>
    <property type="match status" value="1"/>
</dbReference>
<dbReference type="Proteomes" id="UP000319212">
    <property type="component" value="Unassembled WGS sequence"/>
</dbReference>
<dbReference type="InterPro" id="IPR005119">
    <property type="entry name" value="LysR_subst-bd"/>
</dbReference>
<dbReference type="FunFam" id="1.10.10.10:FF:000001">
    <property type="entry name" value="LysR family transcriptional regulator"/>
    <property type="match status" value="1"/>
</dbReference>
<dbReference type="GO" id="GO:0003700">
    <property type="term" value="F:DNA-binding transcription factor activity"/>
    <property type="evidence" value="ECO:0007669"/>
    <property type="project" value="InterPro"/>
</dbReference>
<dbReference type="InterPro" id="IPR000847">
    <property type="entry name" value="LysR_HTH_N"/>
</dbReference>
<dbReference type="PANTHER" id="PTHR30579">
    <property type="entry name" value="TRANSCRIPTIONAL REGULATOR"/>
    <property type="match status" value="1"/>
</dbReference>
<comment type="similarity">
    <text evidence="1">Belongs to the LysR transcriptional regulatory family.</text>
</comment>
<keyword evidence="2" id="KW-0805">Transcription regulation</keyword>
<dbReference type="RefSeq" id="WP_140844250.1">
    <property type="nucleotide sequence ID" value="NZ_RCZI01000005.1"/>
</dbReference>
<dbReference type="InterPro" id="IPR036390">
    <property type="entry name" value="WH_DNA-bd_sf"/>
</dbReference>
<reference evidence="6 7" key="1">
    <citation type="journal article" date="2019" name="Environ. Microbiol.">
        <title>Species interactions and distinct microbial communities in high Arctic permafrost affected cryosols are associated with the CH4 and CO2 gas fluxes.</title>
        <authorList>
            <person name="Altshuler I."/>
            <person name="Hamel J."/>
            <person name="Turney S."/>
            <person name="Magnuson E."/>
            <person name="Levesque R."/>
            <person name="Greer C."/>
            <person name="Whyte L.G."/>
        </authorList>
    </citation>
    <scope>NUCLEOTIDE SEQUENCE [LARGE SCALE GENOMIC DNA]</scope>
    <source>
        <strain evidence="6 7">S06.C</strain>
    </source>
</reference>
<dbReference type="SUPFAM" id="SSF53850">
    <property type="entry name" value="Periplasmic binding protein-like II"/>
    <property type="match status" value="1"/>
</dbReference>
<dbReference type="AlphaFoldDB" id="A0A502DMS6"/>
<keyword evidence="4" id="KW-0804">Transcription</keyword>
<dbReference type="GO" id="GO:0003677">
    <property type="term" value="F:DNA binding"/>
    <property type="evidence" value="ECO:0007669"/>
    <property type="project" value="UniProtKB-KW"/>
</dbReference>
<proteinExistence type="inferred from homology"/>
<comment type="caution">
    <text evidence="6">The sequence shown here is derived from an EMBL/GenBank/DDBJ whole genome shotgun (WGS) entry which is preliminary data.</text>
</comment>